<accession>A0A6V7U0U6</accession>
<dbReference type="GO" id="GO:0003978">
    <property type="term" value="F:UDP-glucose 4-epimerase activity"/>
    <property type="evidence" value="ECO:0007669"/>
    <property type="project" value="UniProtKB-EC"/>
</dbReference>
<gene>
    <name evidence="9" type="ORF">MENT_LOCUS6945</name>
</gene>
<feature type="domain" description="NAD-dependent epimerase/dehydratase" evidence="8">
    <location>
        <begin position="11"/>
        <end position="271"/>
    </location>
</feature>
<dbReference type="AlphaFoldDB" id="A0A6V7U0U6"/>
<dbReference type="InterPro" id="IPR036291">
    <property type="entry name" value="NAD(P)-bd_dom_sf"/>
</dbReference>
<organism evidence="9 10">
    <name type="scientific">Meloidogyne enterolobii</name>
    <name type="common">Root-knot nematode worm</name>
    <name type="synonym">Meloidogyne mayaguensis</name>
    <dbReference type="NCBI Taxonomy" id="390850"/>
    <lineage>
        <taxon>Eukaryota</taxon>
        <taxon>Metazoa</taxon>
        <taxon>Ecdysozoa</taxon>
        <taxon>Nematoda</taxon>
        <taxon>Chromadorea</taxon>
        <taxon>Rhabditida</taxon>
        <taxon>Tylenchina</taxon>
        <taxon>Tylenchomorpha</taxon>
        <taxon>Tylenchoidea</taxon>
        <taxon>Meloidogynidae</taxon>
        <taxon>Meloidogyninae</taxon>
        <taxon>Meloidogyne</taxon>
    </lineage>
</organism>
<evidence type="ECO:0000313" key="9">
    <source>
        <dbReference type="EMBL" id="CAD2141618.1"/>
    </source>
</evidence>
<evidence type="ECO:0000256" key="7">
    <source>
        <dbReference type="ARBA" id="ARBA00023235"/>
    </source>
</evidence>
<dbReference type="SUPFAM" id="SSF51735">
    <property type="entry name" value="NAD(P)-binding Rossmann-fold domains"/>
    <property type="match status" value="1"/>
</dbReference>
<proteinExistence type="predicted"/>
<dbReference type="GO" id="GO:0005829">
    <property type="term" value="C:cytosol"/>
    <property type="evidence" value="ECO:0007669"/>
    <property type="project" value="TreeGrafter"/>
</dbReference>
<keyword evidence="7" id="KW-0413">Isomerase</keyword>
<dbReference type="PANTHER" id="PTHR43725:SF47">
    <property type="entry name" value="UDP-GLUCOSE 4-EPIMERASE"/>
    <property type="match status" value="1"/>
</dbReference>
<comment type="pathway">
    <text evidence="3">Carbohydrate metabolism; galactose metabolism.</text>
</comment>
<protein>
    <recommendedName>
        <fullName evidence="4">UDP-glucose 4-epimerase</fullName>
        <ecNumber evidence="4">5.1.3.2</ecNumber>
    </recommendedName>
</protein>
<evidence type="ECO:0000256" key="2">
    <source>
        <dbReference type="ARBA" id="ARBA00001911"/>
    </source>
</evidence>
<sequence>MLQNKNQEICVLVTGATGYIGSHAVLELLNAGFKVIALGNSKSREEEKVCVLPQCLMRVLILANCSGSMLTFKRCNLQYIDELENIFKTEKFNIVIHLASSKGVAPSIKYPLEYYANNLISSINLLKMCEKYEKKKLVFMSSATVYGVPKELPVTENSSTGVDITNPYGWAKFMVEQILRDVCKSSKDWCIIILRAFDPAGAHPSGLLGDDINSEGPKHLMPLIASVALGKRKAINICGNTFPTRDGSGSRDFVHVCDVALAIVKSVERIEFFNENKEENKEYFNENGKIIGEGENENYIEVYNLGLGRDHTVLEMVANYEKACGKPINKIIMPPRPGDISSIRCEIENARKNLNWTPKYGIEDICVHLNNWYIRSPNGYIN</sequence>
<evidence type="ECO:0000256" key="3">
    <source>
        <dbReference type="ARBA" id="ARBA00004947"/>
    </source>
</evidence>
<evidence type="ECO:0000256" key="5">
    <source>
        <dbReference type="ARBA" id="ARBA00023027"/>
    </source>
</evidence>
<evidence type="ECO:0000313" key="10">
    <source>
        <dbReference type="Proteomes" id="UP000580250"/>
    </source>
</evidence>
<comment type="catalytic activity">
    <reaction evidence="1">
        <text>UDP-alpha-D-glucose = UDP-alpha-D-galactose</text>
        <dbReference type="Rhea" id="RHEA:22168"/>
        <dbReference type="ChEBI" id="CHEBI:58885"/>
        <dbReference type="ChEBI" id="CHEBI:66914"/>
        <dbReference type="EC" id="5.1.3.2"/>
    </reaction>
</comment>
<comment type="cofactor">
    <cofactor evidence="2">
        <name>NAD(+)</name>
        <dbReference type="ChEBI" id="CHEBI:57540"/>
    </cofactor>
</comment>
<reference evidence="9 10" key="1">
    <citation type="submission" date="2020-08" db="EMBL/GenBank/DDBJ databases">
        <authorList>
            <person name="Koutsovoulos G."/>
            <person name="Danchin GJ E."/>
        </authorList>
    </citation>
    <scope>NUCLEOTIDE SEQUENCE [LARGE SCALE GENOMIC DNA]</scope>
</reference>
<evidence type="ECO:0000256" key="6">
    <source>
        <dbReference type="ARBA" id="ARBA00023144"/>
    </source>
</evidence>
<keyword evidence="6" id="KW-0119">Carbohydrate metabolism</keyword>
<dbReference type="EMBL" id="CAJEWN010000027">
    <property type="protein sequence ID" value="CAD2141618.1"/>
    <property type="molecule type" value="Genomic_DNA"/>
</dbReference>
<dbReference type="Gene3D" id="3.90.25.10">
    <property type="entry name" value="UDP-galactose 4-epimerase, domain 1"/>
    <property type="match status" value="1"/>
</dbReference>
<dbReference type="EC" id="5.1.3.2" evidence="4"/>
<dbReference type="Pfam" id="PF01370">
    <property type="entry name" value="Epimerase"/>
    <property type="match status" value="1"/>
</dbReference>
<name>A0A6V7U0U6_MELEN</name>
<dbReference type="Gene3D" id="3.40.50.720">
    <property type="entry name" value="NAD(P)-binding Rossmann-like Domain"/>
    <property type="match status" value="1"/>
</dbReference>
<keyword evidence="5" id="KW-0520">NAD</keyword>
<evidence type="ECO:0000259" key="8">
    <source>
        <dbReference type="Pfam" id="PF01370"/>
    </source>
</evidence>
<dbReference type="OrthoDB" id="9402762at2759"/>
<dbReference type="Proteomes" id="UP000580250">
    <property type="component" value="Unassembled WGS sequence"/>
</dbReference>
<keyword evidence="6" id="KW-0299">Galactose metabolism</keyword>
<evidence type="ECO:0000256" key="1">
    <source>
        <dbReference type="ARBA" id="ARBA00000083"/>
    </source>
</evidence>
<dbReference type="GO" id="GO:0033499">
    <property type="term" value="P:galactose catabolic process via UDP-galactose, Leloir pathway"/>
    <property type="evidence" value="ECO:0007669"/>
    <property type="project" value="TreeGrafter"/>
</dbReference>
<evidence type="ECO:0000256" key="4">
    <source>
        <dbReference type="ARBA" id="ARBA00013189"/>
    </source>
</evidence>
<comment type="caution">
    <text evidence="9">The sequence shown here is derived from an EMBL/GenBank/DDBJ whole genome shotgun (WGS) entry which is preliminary data.</text>
</comment>
<dbReference type="InterPro" id="IPR001509">
    <property type="entry name" value="Epimerase_deHydtase"/>
</dbReference>
<dbReference type="PANTHER" id="PTHR43725">
    <property type="entry name" value="UDP-GLUCOSE 4-EPIMERASE"/>
    <property type="match status" value="1"/>
</dbReference>